<proteinExistence type="predicted"/>
<keyword evidence="2" id="KW-1185">Reference proteome</keyword>
<sequence>MKALLGLGLHKAFDNVKHTSILNSLAELQPSERIFNYIRAFLSGRTVELSVGNLRSKQISLGDRGTPRGAVLSTFLFDLALRSLPPKLDAISGLRHTLYADDVTLWTTMGSDGQIEETLQKATDTALEHVTDAGLECSQRKSELLVLRPLDRCKIKTPLPSINVYVHHTPIPQVDHMRKAGPPSASFVSLESPSRSCNESQHAFGFGRDERERFGVTSSRINQ</sequence>
<accession>A0ACB7S959</accession>
<evidence type="ECO:0000313" key="2">
    <source>
        <dbReference type="Proteomes" id="UP000821845"/>
    </source>
</evidence>
<name>A0ACB7S959_HYAAI</name>
<evidence type="ECO:0000313" key="1">
    <source>
        <dbReference type="EMBL" id="KAH6929274.1"/>
    </source>
</evidence>
<organism evidence="1 2">
    <name type="scientific">Hyalomma asiaticum</name>
    <name type="common">Tick</name>
    <dbReference type="NCBI Taxonomy" id="266040"/>
    <lineage>
        <taxon>Eukaryota</taxon>
        <taxon>Metazoa</taxon>
        <taxon>Ecdysozoa</taxon>
        <taxon>Arthropoda</taxon>
        <taxon>Chelicerata</taxon>
        <taxon>Arachnida</taxon>
        <taxon>Acari</taxon>
        <taxon>Parasitiformes</taxon>
        <taxon>Ixodida</taxon>
        <taxon>Ixodoidea</taxon>
        <taxon>Ixodidae</taxon>
        <taxon>Hyalomminae</taxon>
        <taxon>Hyalomma</taxon>
    </lineage>
</organism>
<gene>
    <name evidence="1" type="ORF">HPB50_025933</name>
</gene>
<protein>
    <submittedName>
        <fullName evidence="1">Uncharacterized protein</fullName>
    </submittedName>
</protein>
<dbReference type="EMBL" id="CM023486">
    <property type="protein sequence ID" value="KAH6929274.1"/>
    <property type="molecule type" value="Genomic_DNA"/>
</dbReference>
<comment type="caution">
    <text evidence="1">The sequence shown here is derived from an EMBL/GenBank/DDBJ whole genome shotgun (WGS) entry which is preliminary data.</text>
</comment>
<reference evidence="1" key="1">
    <citation type="submission" date="2020-05" db="EMBL/GenBank/DDBJ databases">
        <title>Large-scale comparative analyses of tick genomes elucidate their genetic diversity and vector capacities.</title>
        <authorList>
            <person name="Jia N."/>
            <person name="Wang J."/>
            <person name="Shi W."/>
            <person name="Du L."/>
            <person name="Sun Y."/>
            <person name="Zhan W."/>
            <person name="Jiang J."/>
            <person name="Wang Q."/>
            <person name="Zhang B."/>
            <person name="Ji P."/>
            <person name="Sakyi L.B."/>
            <person name="Cui X."/>
            <person name="Yuan T."/>
            <person name="Jiang B."/>
            <person name="Yang W."/>
            <person name="Lam T.T.-Y."/>
            <person name="Chang Q."/>
            <person name="Ding S."/>
            <person name="Wang X."/>
            <person name="Zhu J."/>
            <person name="Ruan X."/>
            <person name="Zhao L."/>
            <person name="Wei J."/>
            <person name="Que T."/>
            <person name="Du C."/>
            <person name="Cheng J."/>
            <person name="Dai P."/>
            <person name="Han X."/>
            <person name="Huang E."/>
            <person name="Gao Y."/>
            <person name="Liu J."/>
            <person name="Shao H."/>
            <person name="Ye R."/>
            <person name="Li L."/>
            <person name="Wei W."/>
            <person name="Wang X."/>
            <person name="Wang C."/>
            <person name="Yang T."/>
            <person name="Huo Q."/>
            <person name="Li W."/>
            <person name="Guo W."/>
            <person name="Chen H."/>
            <person name="Zhou L."/>
            <person name="Ni X."/>
            <person name="Tian J."/>
            <person name="Zhou Y."/>
            <person name="Sheng Y."/>
            <person name="Liu T."/>
            <person name="Pan Y."/>
            <person name="Xia L."/>
            <person name="Li J."/>
            <person name="Zhao F."/>
            <person name="Cao W."/>
        </authorList>
    </citation>
    <scope>NUCLEOTIDE SEQUENCE</scope>
    <source>
        <strain evidence="1">Hyas-2018</strain>
    </source>
</reference>
<dbReference type="Proteomes" id="UP000821845">
    <property type="component" value="Chromosome 6"/>
</dbReference>